<organism evidence="1 2">
    <name type="scientific">Daphnia magna</name>
    <dbReference type="NCBI Taxonomy" id="35525"/>
    <lineage>
        <taxon>Eukaryota</taxon>
        <taxon>Metazoa</taxon>
        <taxon>Ecdysozoa</taxon>
        <taxon>Arthropoda</taxon>
        <taxon>Crustacea</taxon>
        <taxon>Branchiopoda</taxon>
        <taxon>Diplostraca</taxon>
        <taxon>Cladocera</taxon>
        <taxon>Anomopoda</taxon>
        <taxon>Daphniidae</taxon>
        <taxon>Daphnia</taxon>
    </lineage>
</organism>
<protein>
    <submittedName>
        <fullName evidence="1">Uncharacterized protein</fullName>
    </submittedName>
</protein>
<reference evidence="1 2" key="1">
    <citation type="submission" date="2016-03" db="EMBL/GenBank/DDBJ databases">
        <title>EvidentialGene: Evidence-directed Construction of Genes on Genomes.</title>
        <authorList>
            <person name="Gilbert D.G."/>
            <person name="Choi J.-H."/>
            <person name="Mockaitis K."/>
            <person name="Colbourne J."/>
            <person name="Pfrender M."/>
        </authorList>
    </citation>
    <scope>NUCLEOTIDE SEQUENCE [LARGE SCALE GENOMIC DNA]</scope>
    <source>
        <strain evidence="1 2">Xinb3</strain>
        <tissue evidence="1">Complete organism</tissue>
    </source>
</reference>
<evidence type="ECO:0000313" key="2">
    <source>
        <dbReference type="Proteomes" id="UP000076858"/>
    </source>
</evidence>
<comment type="caution">
    <text evidence="1">The sequence shown here is derived from an EMBL/GenBank/DDBJ whole genome shotgun (WGS) entry which is preliminary data.</text>
</comment>
<evidence type="ECO:0000313" key="1">
    <source>
        <dbReference type="EMBL" id="KZS20521.1"/>
    </source>
</evidence>
<gene>
    <name evidence="1" type="ORF">APZ42_012772</name>
</gene>
<keyword evidence="2" id="KW-1185">Reference proteome</keyword>
<dbReference type="EMBL" id="LRGB01000174">
    <property type="protein sequence ID" value="KZS20521.1"/>
    <property type="molecule type" value="Genomic_DNA"/>
</dbReference>
<dbReference type="AlphaFoldDB" id="A0A162RHP6"/>
<proteinExistence type="predicted"/>
<accession>A0A162RHP6</accession>
<dbReference type="Proteomes" id="UP000076858">
    <property type="component" value="Unassembled WGS sequence"/>
</dbReference>
<sequence>MMVTLDILLLLFYRKSSKDEIKEILTVLEILFVNPDLLIIQFSSIMGAPSRRCLGRREGSVWPCASVQEPVVRKVVDHWMLTSYLWVKIYLTWLKFDKGHTYFPRQPGSANIKMCYFPPAAGGH</sequence>
<name>A0A162RHP6_9CRUS</name>